<proteinExistence type="predicted"/>
<feature type="domain" description="HTH myb-type" evidence="4">
    <location>
        <begin position="592"/>
        <end position="651"/>
    </location>
</feature>
<gene>
    <name evidence="6 7" type="primary">LOC109709008</name>
</gene>
<reference evidence="6 7" key="2">
    <citation type="submission" date="2025-04" db="UniProtKB">
        <authorList>
            <consortium name="RefSeq"/>
        </authorList>
    </citation>
    <scope>IDENTIFICATION</scope>
    <source>
        <tissue evidence="6 7">Leaf</tissue>
    </source>
</reference>
<keyword evidence="1" id="KW-0238">DNA-binding</keyword>
<dbReference type="OrthoDB" id="2020981at2759"/>
<feature type="compositionally biased region" description="Polar residues" evidence="2">
    <location>
        <begin position="335"/>
        <end position="349"/>
    </location>
</feature>
<dbReference type="GeneID" id="109709008"/>
<dbReference type="RefSeq" id="XP_020086614.1">
    <property type="nucleotide sequence ID" value="XM_020231025.1"/>
</dbReference>
<dbReference type="CDD" id="cd11660">
    <property type="entry name" value="SANT_TRF"/>
    <property type="match status" value="1"/>
</dbReference>
<protein>
    <submittedName>
        <fullName evidence="6 7">Telomere repeat-binding protein 2-like isoform X1</fullName>
    </submittedName>
</protein>
<dbReference type="InterPro" id="IPR017930">
    <property type="entry name" value="Myb_dom"/>
</dbReference>
<dbReference type="PROSITE" id="PS51294">
    <property type="entry name" value="HTH_MYB"/>
    <property type="match status" value="1"/>
</dbReference>
<accession>A0A6P5EZT1</accession>
<dbReference type="RefSeq" id="XP_020086615.1">
    <property type="nucleotide sequence ID" value="XM_020231026.1"/>
</dbReference>
<organism evidence="7">
    <name type="scientific">Ananas comosus</name>
    <name type="common">Pineapple</name>
    <name type="synonym">Ananas ananas</name>
    <dbReference type="NCBI Taxonomy" id="4615"/>
    <lineage>
        <taxon>Eukaryota</taxon>
        <taxon>Viridiplantae</taxon>
        <taxon>Streptophyta</taxon>
        <taxon>Embryophyta</taxon>
        <taxon>Tracheophyta</taxon>
        <taxon>Spermatophyta</taxon>
        <taxon>Magnoliopsida</taxon>
        <taxon>Liliopsida</taxon>
        <taxon>Poales</taxon>
        <taxon>Bromeliaceae</taxon>
        <taxon>Bromelioideae</taxon>
        <taxon>Ananas</taxon>
    </lineage>
</organism>
<dbReference type="InterPro" id="IPR057625">
    <property type="entry name" value="TPR1-6-like_ubiquitin"/>
</dbReference>
<dbReference type="Proteomes" id="UP000515123">
    <property type="component" value="Linkage group 4"/>
</dbReference>
<name>A0A6P5EZT1_ANACO</name>
<evidence type="ECO:0000259" key="3">
    <source>
        <dbReference type="PROSITE" id="PS50090"/>
    </source>
</evidence>
<feature type="region of interest" description="Disordered" evidence="2">
    <location>
        <begin position="86"/>
        <end position="118"/>
    </location>
</feature>
<dbReference type="Pfam" id="PF23603">
    <property type="entry name" value="Ubiquitin_TPR1"/>
    <property type="match status" value="2"/>
</dbReference>
<evidence type="ECO:0000313" key="6">
    <source>
        <dbReference type="RefSeq" id="XP_020086614.1"/>
    </source>
</evidence>
<dbReference type="AlphaFoldDB" id="A0A6P5EZT1"/>
<reference evidence="5" key="1">
    <citation type="journal article" date="2015" name="Nat. Genet.">
        <title>The pineapple genome and the evolution of CAM photosynthesis.</title>
        <authorList>
            <person name="Ming R."/>
            <person name="VanBuren R."/>
            <person name="Wai C.M."/>
            <person name="Tang H."/>
            <person name="Schatz M.C."/>
            <person name="Bowers J.E."/>
            <person name="Lyons E."/>
            <person name="Wang M.L."/>
            <person name="Chen J."/>
            <person name="Biggers E."/>
            <person name="Zhang J."/>
            <person name="Huang L."/>
            <person name="Zhang L."/>
            <person name="Miao W."/>
            <person name="Zhang J."/>
            <person name="Ye Z."/>
            <person name="Miao C."/>
            <person name="Lin Z."/>
            <person name="Wang H."/>
            <person name="Zhou H."/>
            <person name="Yim W.C."/>
            <person name="Priest H.D."/>
            <person name="Zheng C."/>
            <person name="Woodhouse M."/>
            <person name="Edger P.P."/>
            <person name="Guyot R."/>
            <person name="Guo H.B."/>
            <person name="Guo H."/>
            <person name="Zheng G."/>
            <person name="Singh R."/>
            <person name="Sharma A."/>
            <person name="Min X."/>
            <person name="Zheng Y."/>
            <person name="Lee H."/>
            <person name="Gurtowski J."/>
            <person name="Sedlazeck F.J."/>
            <person name="Harkess A."/>
            <person name="McKain M.R."/>
            <person name="Liao Z."/>
            <person name="Fang J."/>
            <person name="Liu J."/>
            <person name="Zhang X."/>
            <person name="Zhang Q."/>
            <person name="Hu W."/>
            <person name="Qin Y."/>
            <person name="Wang K."/>
            <person name="Chen L.Y."/>
            <person name="Shirley N."/>
            <person name="Lin Y.R."/>
            <person name="Liu L.Y."/>
            <person name="Hernandez A.G."/>
            <person name="Wright C.L."/>
            <person name="Bulone V."/>
            <person name="Tuskan G.A."/>
            <person name="Heath K."/>
            <person name="Zee F."/>
            <person name="Moore P.H."/>
            <person name="Sunkar R."/>
            <person name="Leebens-Mack J.H."/>
            <person name="Mockler T."/>
            <person name="Bennetzen J.L."/>
            <person name="Freeling M."/>
            <person name="Sankoff D."/>
            <person name="Paterson A.H."/>
            <person name="Zhu X."/>
            <person name="Yang X."/>
            <person name="Smith J.A."/>
            <person name="Cushman J.C."/>
            <person name="Paull R.E."/>
            <person name="Yu Q."/>
        </authorList>
    </citation>
    <scope>NUCLEOTIDE SEQUENCE [LARGE SCALE GENOMIC DNA]</scope>
    <source>
        <strain evidence="5">cv. F153</strain>
    </source>
</reference>
<dbReference type="Gene3D" id="1.10.246.220">
    <property type="match status" value="1"/>
</dbReference>
<evidence type="ECO:0000256" key="2">
    <source>
        <dbReference type="SAM" id="MobiDB-lite"/>
    </source>
</evidence>
<dbReference type="SUPFAM" id="SSF46689">
    <property type="entry name" value="Homeodomain-like"/>
    <property type="match status" value="1"/>
</dbReference>
<dbReference type="InterPro" id="IPR009057">
    <property type="entry name" value="Homeodomain-like_sf"/>
</dbReference>
<sequence length="704" mass="78468">MLQKRLDYGSCGHHIPAMPHFPKAAKGKRSIRRKFEDNQMCAIELLATVAGKLLTEGENSSSLADITRSSNPTVVKDFVKQEQIDEPTPIKSEFLDQDNCDESTLGPKEADLPPDSGFKKPNVFDKESIINSTRGEFGCLPVSESVEYKEDRSKSPLQSRLKSPKGEIIENCPDVYSLVDQMDLDVKPSALVSSGSIAEAPLYRNHFPSCSSSPKCRDGTKPIVDRDDDENFSGCARPSTITSKVYRPHCIGDRRVRKLLAPKFRHKGELSNTETKPAFRIKKMCYTRQRTQRTLFKRRRLFDHCSISSSGEEIFREGISNSHLKGNPKKEASASHATSHGANRASSSRTDQKPSFESADYHVKLRIKSFRVPELFIEIPETATIGSLKRNLVITLGEYTHFLLSWVLNTTGTSAIVPTDRSCSLQLKVPYFILSTVMEAVTAILSGGLHVGVLLQGKKVRDDNKTLRQAGLSDDDKLENLGFTLEPNSAQAPQQLTVAEDRHLLDACDVTQPLARIPPPDHGESDNTLRPILTSITNSPESDLDSDHSPTNNMSAPDKITGSSRAIVVVPPMNVEALAVVPLRKPKRSELAQRRIRRPFSVAEVEALVQAVEKLGTGRWRDVKLRAFDDAKHRTYVDLKDKWKTLVHTARISPQQRRGEPVPQELLDRVLSAHAYWTQQQAKLQPKPPVPMAESAHVDFPFLL</sequence>
<feature type="region of interest" description="Disordered" evidence="2">
    <location>
        <begin position="536"/>
        <end position="559"/>
    </location>
</feature>
<dbReference type="PANTHER" id="PTHR21717:SF70">
    <property type="entry name" value="TELOMERE REPEAT-BINDING PROTEIN 2-RELATED"/>
    <property type="match status" value="1"/>
</dbReference>
<evidence type="ECO:0000313" key="7">
    <source>
        <dbReference type="RefSeq" id="XP_020086615.1"/>
    </source>
</evidence>
<evidence type="ECO:0000313" key="5">
    <source>
        <dbReference type="Proteomes" id="UP000515123"/>
    </source>
</evidence>
<feature type="region of interest" description="Disordered" evidence="2">
    <location>
        <begin position="318"/>
        <end position="355"/>
    </location>
</feature>
<evidence type="ECO:0000256" key="1">
    <source>
        <dbReference type="ARBA" id="ARBA00023125"/>
    </source>
</evidence>
<dbReference type="GO" id="GO:0042162">
    <property type="term" value="F:telomeric DNA binding"/>
    <property type="evidence" value="ECO:0007669"/>
    <property type="project" value="UniProtKB-ARBA"/>
</dbReference>
<dbReference type="InterPro" id="IPR031105">
    <property type="entry name" value="TRP_plant"/>
</dbReference>
<dbReference type="PROSITE" id="PS50090">
    <property type="entry name" value="MYB_LIKE"/>
    <property type="match status" value="1"/>
</dbReference>
<evidence type="ECO:0000259" key="4">
    <source>
        <dbReference type="PROSITE" id="PS51294"/>
    </source>
</evidence>
<keyword evidence="5" id="KW-1185">Reference proteome</keyword>
<dbReference type="PANTHER" id="PTHR21717">
    <property type="entry name" value="TELOMERIC REPEAT BINDING PROTEIN"/>
    <property type="match status" value="1"/>
</dbReference>
<dbReference type="SMART" id="SM00717">
    <property type="entry name" value="SANT"/>
    <property type="match status" value="1"/>
</dbReference>
<feature type="domain" description="Myb-like" evidence="3">
    <location>
        <begin position="592"/>
        <end position="647"/>
    </location>
</feature>
<dbReference type="InterPro" id="IPR001005">
    <property type="entry name" value="SANT/Myb"/>
</dbReference>